<dbReference type="PANTHER" id="PTHR46652">
    <property type="entry name" value="LEUCINE-RICH REPEAT AND IQ DOMAIN-CONTAINING PROTEIN 1-RELATED"/>
    <property type="match status" value="1"/>
</dbReference>
<evidence type="ECO:0000313" key="3">
    <source>
        <dbReference type="EMBL" id="CAI9920714.1"/>
    </source>
</evidence>
<dbReference type="InterPro" id="IPR001611">
    <property type="entry name" value="Leu-rich_rpt"/>
</dbReference>
<sequence>MIKMKILNLSTNALIDLTALAKMTQITELILSNNKITNIAVLENMKQLLYLQLSKNQLTDINKLSNNTALQYIYLNYNKLKSLDGLQNVNLLILEAANNCIEQIDSIQHMSQLKTLILDNNFISKLCSLRKMTRLQLCNISNNEISNSNEMQYLVDSKVIDNVFLNKEQNQINSLETVQLDNKVNKNNVKNTSYQETFKNIYSNKIVDKQLVNIQPIAELLKLQYLCLKNNKISMLQPLLNISEISYVGLSGNPIENMDQIENMFAQNVPNNIVFVDYKYQSIFENEND</sequence>
<proteinExistence type="predicted"/>
<dbReference type="Proteomes" id="UP001642409">
    <property type="component" value="Unassembled WGS sequence"/>
</dbReference>
<protein>
    <submittedName>
        <fullName evidence="3">Leucine-rich repeat protein</fullName>
    </submittedName>
    <submittedName>
        <fullName evidence="4">Leucine-rich_repeat protein</fullName>
    </submittedName>
</protein>
<gene>
    <name evidence="4" type="ORF">HINF_LOCUS69397</name>
    <name evidence="3" type="ORF">HINF_LOCUS8359</name>
</gene>
<dbReference type="InterPro" id="IPR050836">
    <property type="entry name" value="SDS22/Internalin_LRR"/>
</dbReference>
<reference evidence="4 5" key="2">
    <citation type="submission" date="2024-07" db="EMBL/GenBank/DDBJ databases">
        <authorList>
            <person name="Akdeniz Z."/>
        </authorList>
    </citation>
    <scope>NUCLEOTIDE SEQUENCE [LARGE SCALE GENOMIC DNA]</scope>
</reference>
<evidence type="ECO:0000256" key="1">
    <source>
        <dbReference type="ARBA" id="ARBA00022614"/>
    </source>
</evidence>
<dbReference type="InterPro" id="IPR003591">
    <property type="entry name" value="Leu-rich_rpt_typical-subtyp"/>
</dbReference>
<dbReference type="EMBL" id="CAXDID020000505">
    <property type="protein sequence ID" value="CAL6097997.1"/>
    <property type="molecule type" value="Genomic_DNA"/>
</dbReference>
<dbReference type="SMART" id="SM00365">
    <property type="entry name" value="LRR_SD22"/>
    <property type="match status" value="6"/>
</dbReference>
<dbReference type="EMBL" id="CATOUU010000203">
    <property type="protein sequence ID" value="CAI9920714.1"/>
    <property type="molecule type" value="Genomic_DNA"/>
</dbReference>
<dbReference type="Gene3D" id="3.80.10.10">
    <property type="entry name" value="Ribonuclease Inhibitor"/>
    <property type="match status" value="2"/>
</dbReference>
<comment type="caution">
    <text evidence="3">The sequence shown here is derived from an EMBL/GenBank/DDBJ whole genome shotgun (WGS) entry which is preliminary data.</text>
</comment>
<keyword evidence="1" id="KW-0433">Leucine-rich repeat</keyword>
<dbReference type="AlphaFoldDB" id="A0AA86NKC3"/>
<dbReference type="PANTHER" id="PTHR46652:SF3">
    <property type="entry name" value="LEUCINE-RICH REPEAT-CONTAINING PROTEIN 9"/>
    <property type="match status" value="1"/>
</dbReference>
<organism evidence="3">
    <name type="scientific">Hexamita inflata</name>
    <dbReference type="NCBI Taxonomy" id="28002"/>
    <lineage>
        <taxon>Eukaryota</taxon>
        <taxon>Metamonada</taxon>
        <taxon>Diplomonadida</taxon>
        <taxon>Hexamitidae</taxon>
        <taxon>Hexamitinae</taxon>
        <taxon>Hexamita</taxon>
    </lineage>
</organism>
<evidence type="ECO:0000313" key="5">
    <source>
        <dbReference type="Proteomes" id="UP001642409"/>
    </source>
</evidence>
<evidence type="ECO:0000313" key="4">
    <source>
        <dbReference type="EMBL" id="CAL6097997.1"/>
    </source>
</evidence>
<dbReference type="SMART" id="SM00369">
    <property type="entry name" value="LRR_TYP"/>
    <property type="match status" value="4"/>
</dbReference>
<dbReference type="InterPro" id="IPR032675">
    <property type="entry name" value="LRR_dom_sf"/>
</dbReference>
<name>A0AA86NKC3_9EUKA</name>
<dbReference type="SUPFAM" id="SSF52058">
    <property type="entry name" value="L domain-like"/>
    <property type="match status" value="1"/>
</dbReference>
<evidence type="ECO:0000256" key="2">
    <source>
        <dbReference type="ARBA" id="ARBA00022737"/>
    </source>
</evidence>
<keyword evidence="2" id="KW-0677">Repeat</keyword>
<reference evidence="3" key="1">
    <citation type="submission" date="2023-06" db="EMBL/GenBank/DDBJ databases">
        <authorList>
            <person name="Kurt Z."/>
        </authorList>
    </citation>
    <scope>NUCLEOTIDE SEQUENCE</scope>
</reference>
<keyword evidence="5" id="KW-1185">Reference proteome</keyword>
<dbReference type="PROSITE" id="PS51450">
    <property type="entry name" value="LRR"/>
    <property type="match status" value="5"/>
</dbReference>
<accession>A0AA86NKC3</accession>